<comment type="caution">
    <text evidence="2">The sequence shown here is derived from an EMBL/GenBank/DDBJ whole genome shotgun (WGS) entry which is preliminary data.</text>
</comment>
<evidence type="ECO:0000313" key="2">
    <source>
        <dbReference type="EMBL" id="KAK0631773.1"/>
    </source>
</evidence>
<accession>A0AA39XD54</accession>
<evidence type="ECO:0000313" key="3">
    <source>
        <dbReference type="Proteomes" id="UP001175000"/>
    </source>
</evidence>
<dbReference type="Proteomes" id="UP001175000">
    <property type="component" value="Unassembled WGS sequence"/>
</dbReference>
<protein>
    <submittedName>
        <fullName evidence="2">Uncharacterized protein</fullName>
    </submittedName>
</protein>
<gene>
    <name evidence="2" type="ORF">B0T14DRAFT_10690</name>
</gene>
<organism evidence="2 3">
    <name type="scientific">Immersiella caudata</name>
    <dbReference type="NCBI Taxonomy" id="314043"/>
    <lineage>
        <taxon>Eukaryota</taxon>
        <taxon>Fungi</taxon>
        <taxon>Dikarya</taxon>
        <taxon>Ascomycota</taxon>
        <taxon>Pezizomycotina</taxon>
        <taxon>Sordariomycetes</taxon>
        <taxon>Sordariomycetidae</taxon>
        <taxon>Sordariales</taxon>
        <taxon>Lasiosphaeriaceae</taxon>
        <taxon>Immersiella</taxon>
    </lineage>
</organism>
<dbReference type="EMBL" id="JAULSU010000001">
    <property type="protein sequence ID" value="KAK0631773.1"/>
    <property type="molecule type" value="Genomic_DNA"/>
</dbReference>
<keyword evidence="3" id="KW-1185">Reference proteome</keyword>
<dbReference type="AlphaFoldDB" id="A0AA39XD54"/>
<proteinExistence type="predicted"/>
<feature type="region of interest" description="Disordered" evidence="1">
    <location>
        <begin position="25"/>
        <end position="47"/>
    </location>
</feature>
<evidence type="ECO:0000256" key="1">
    <source>
        <dbReference type="SAM" id="MobiDB-lite"/>
    </source>
</evidence>
<sequence>MVQPFPFTPPPRSPVRVALSHEWTHSTHRDTHNPHANPWPTSESEAQKFKTARPPFSPAVRLPPLPQPTACVFEEPRRVVWPRPTAAAQIDCSACRGTRHLDSRMPRAVINIFSSSWRSDLGTFPLTRGPSSSPNHRSAVSYFVCPNRADAVLLILQASRQTDGKQASKLSELWRLHHWRPSAVARWDRRHARSKTLNTF</sequence>
<reference evidence="2" key="1">
    <citation type="submission" date="2023-06" db="EMBL/GenBank/DDBJ databases">
        <title>Genome-scale phylogeny and comparative genomics of the fungal order Sordariales.</title>
        <authorList>
            <consortium name="Lawrence Berkeley National Laboratory"/>
            <person name="Hensen N."/>
            <person name="Bonometti L."/>
            <person name="Westerberg I."/>
            <person name="Brannstrom I.O."/>
            <person name="Guillou S."/>
            <person name="Cros-Aarteil S."/>
            <person name="Calhoun S."/>
            <person name="Haridas S."/>
            <person name="Kuo A."/>
            <person name="Mondo S."/>
            <person name="Pangilinan J."/>
            <person name="Riley R."/>
            <person name="Labutti K."/>
            <person name="Andreopoulos B."/>
            <person name="Lipzen A."/>
            <person name="Chen C."/>
            <person name="Yanf M."/>
            <person name="Daum C."/>
            <person name="Ng V."/>
            <person name="Clum A."/>
            <person name="Steindorff A."/>
            <person name="Ohm R."/>
            <person name="Martin F."/>
            <person name="Silar P."/>
            <person name="Natvig D."/>
            <person name="Lalanne C."/>
            <person name="Gautier V."/>
            <person name="Ament-Velasquez S.L."/>
            <person name="Kruys A."/>
            <person name="Hutchinson M.I."/>
            <person name="Powell A.J."/>
            <person name="Barry K."/>
            <person name="Miller A.N."/>
            <person name="Grigoriev I.V."/>
            <person name="Debuchy R."/>
            <person name="Gladieux P."/>
            <person name="Thoren M.H."/>
            <person name="Johannesson H."/>
        </authorList>
    </citation>
    <scope>NUCLEOTIDE SEQUENCE</scope>
    <source>
        <strain evidence="2">CBS 606.72</strain>
    </source>
</reference>
<name>A0AA39XD54_9PEZI</name>